<evidence type="ECO:0000256" key="2">
    <source>
        <dbReference type="ARBA" id="ARBA00023015"/>
    </source>
</evidence>
<evidence type="ECO:0000256" key="5">
    <source>
        <dbReference type="ARBA" id="ARBA00023242"/>
    </source>
</evidence>
<evidence type="ECO:0000313" key="8">
    <source>
        <dbReference type="Proteomes" id="UP001632038"/>
    </source>
</evidence>
<dbReference type="Proteomes" id="UP001632038">
    <property type="component" value="Unassembled WGS sequence"/>
</dbReference>
<evidence type="ECO:0000313" key="7">
    <source>
        <dbReference type="EMBL" id="KAL3615380.1"/>
    </source>
</evidence>
<feature type="domain" description="MADS-box" evidence="6">
    <location>
        <begin position="6"/>
        <end position="66"/>
    </location>
</feature>
<keyword evidence="8" id="KW-1185">Reference proteome</keyword>
<evidence type="ECO:0000256" key="4">
    <source>
        <dbReference type="ARBA" id="ARBA00023163"/>
    </source>
</evidence>
<dbReference type="GO" id="GO:0005634">
    <property type="term" value="C:nucleus"/>
    <property type="evidence" value="ECO:0007669"/>
    <property type="project" value="UniProtKB-SubCell"/>
</dbReference>
<dbReference type="PRINTS" id="PR00404">
    <property type="entry name" value="MADSDOMAIN"/>
</dbReference>
<dbReference type="CDD" id="cd00265">
    <property type="entry name" value="MADS_MEF2_like"/>
    <property type="match status" value="1"/>
</dbReference>
<proteinExistence type="predicted"/>
<dbReference type="InterPro" id="IPR033896">
    <property type="entry name" value="MEF2-like_N"/>
</dbReference>
<protein>
    <recommendedName>
        <fullName evidence="6">MADS-box domain-containing protein</fullName>
    </recommendedName>
</protein>
<comment type="subcellular location">
    <subcellularLocation>
        <location evidence="1">Nucleus</location>
    </subcellularLocation>
</comment>
<organism evidence="7 8">
    <name type="scientific">Castilleja foliolosa</name>
    <dbReference type="NCBI Taxonomy" id="1961234"/>
    <lineage>
        <taxon>Eukaryota</taxon>
        <taxon>Viridiplantae</taxon>
        <taxon>Streptophyta</taxon>
        <taxon>Embryophyta</taxon>
        <taxon>Tracheophyta</taxon>
        <taxon>Spermatophyta</taxon>
        <taxon>Magnoliopsida</taxon>
        <taxon>eudicotyledons</taxon>
        <taxon>Gunneridae</taxon>
        <taxon>Pentapetalae</taxon>
        <taxon>asterids</taxon>
        <taxon>lamiids</taxon>
        <taxon>Lamiales</taxon>
        <taxon>Orobanchaceae</taxon>
        <taxon>Pedicularideae</taxon>
        <taxon>Castillejinae</taxon>
        <taxon>Castilleja</taxon>
    </lineage>
</organism>
<accession>A0ABD3BDD3</accession>
<keyword evidence="5" id="KW-0539">Nucleus</keyword>
<evidence type="ECO:0000256" key="1">
    <source>
        <dbReference type="ARBA" id="ARBA00004123"/>
    </source>
</evidence>
<gene>
    <name evidence="7" type="ORF">CASFOL_041041</name>
</gene>
<dbReference type="InterPro" id="IPR002100">
    <property type="entry name" value="TF_MADSbox"/>
</dbReference>
<reference evidence="8" key="1">
    <citation type="journal article" date="2024" name="IScience">
        <title>Strigolactones Initiate the Formation of Haustorium-like Structures in Castilleja.</title>
        <authorList>
            <person name="Buerger M."/>
            <person name="Peterson D."/>
            <person name="Chory J."/>
        </authorList>
    </citation>
    <scope>NUCLEOTIDE SEQUENCE [LARGE SCALE GENOMIC DNA]</scope>
</reference>
<dbReference type="InterPro" id="IPR036879">
    <property type="entry name" value="TF_MADSbox_sf"/>
</dbReference>
<dbReference type="AlphaFoldDB" id="A0ABD3BDD3"/>
<name>A0ABD3BDD3_9LAMI</name>
<comment type="caution">
    <text evidence="7">The sequence shown here is derived from an EMBL/GenBank/DDBJ whole genome shotgun (WGS) entry which is preliminary data.</text>
</comment>
<keyword evidence="4" id="KW-0804">Transcription</keyword>
<keyword evidence="3" id="KW-0238">DNA-binding</keyword>
<dbReference type="GO" id="GO:0003677">
    <property type="term" value="F:DNA binding"/>
    <property type="evidence" value="ECO:0007669"/>
    <property type="project" value="UniProtKB-KW"/>
</dbReference>
<dbReference type="EMBL" id="JAVIJP010000100">
    <property type="protein sequence ID" value="KAL3615380.1"/>
    <property type="molecule type" value="Genomic_DNA"/>
</dbReference>
<dbReference type="PROSITE" id="PS50066">
    <property type="entry name" value="MADS_BOX_2"/>
    <property type="match status" value="1"/>
</dbReference>
<keyword evidence="2" id="KW-0805">Transcription regulation</keyword>
<evidence type="ECO:0000256" key="3">
    <source>
        <dbReference type="ARBA" id="ARBA00023125"/>
    </source>
</evidence>
<dbReference type="PANTHER" id="PTHR11945">
    <property type="entry name" value="MADS BOX PROTEIN"/>
    <property type="match status" value="1"/>
</dbReference>
<dbReference type="SMART" id="SM00432">
    <property type="entry name" value="MADS"/>
    <property type="match status" value="1"/>
</dbReference>
<sequence>MKKTTQGRKKIEIKKIENLSNRQVTFSKRRNGLFKKASELCILSGAEIAIIVHSPGKRVYTFGHPTVDVVVDRFLGGDEGGGGEARGVHAQLGNARDFNRQFADACKELEAEKKRREVIENEAKIVGGSGVERWWWGAAVEEMGLDELEEYGAAMEELMKNVMMRANDLMLLKSSNCLPAPAPEIEAAGDESVLIQNNCFDFENLIDFPNQL</sequence>
<dbReference type="SUPFAM" id="SSF55455">
    <property type="entry name" value="SRF-like"/>
    <property type="match status" value="1"/>
</dbReference>
<dbReference type="Pfam" id="PF00319">
    <property type="entry name" value="SRF-TF"/>
    <property type="match status" value="1"/>
</dbReference>
<dbReference type="Gene3D" id="3.40.1810.10">
    <property type="entry name" value="Transcription factor, MADS-box"/>
    <property type="match status" value="1"/>
</dbReference>
<dbReference type="PANTHER" id="PTHR11945:SF723">
    <property type="entry name" value="AGAMOUS-LIKE MADS-BOX PROTEIN AGL62"/>
    <property type="match status" value="1"/>
</dbReference>
<dbReference type="FunFam" id="3.40.1810.10:FF:000006">
    <property type="entry name" value="Agamous-like MADS-box protein AGL62"/>
    <property type="match status" value="1"/>
</dbReference>
<evidence type="ECO:0000259" key="6">
    <source>
        <dbReference type="PROSITE" id="PS50066"/>
    </source>
</evidence>